<dbReference type="Proteomes" id="UP000324222">
    <property type="component" value="Unassembled WGS sequence"/>
</dbReference>
<evidence type="ECO:0000313" key="2">
    <source>
        <dbReference type="Proteomes" id="UP000324222"/>
    </source>
</evidence>
<organism evidence="1 2">
    <name type="scientific">Portunus trituberculatus</name>
    <name type="common">Swimming crab</name>
    <name type="synonym">Neptunus trituberculatus</name>
    <dbReference type="NCBI Taxonomy" id="210409"/>
    <lineage>
        <taxon>Eukaryota</taxon>
        <taxon>Metazoa</taxon>
        <taxon>Ecdysozoa</taxon>
        <taxon>Arthropoda</taxon>
        <taxon>Crustacea</taxon>
        <taxon>Multicrustacea</taxon>
        <taxon>Malacostraca</taxon>
        <taxon>Eumalacostraca</taxon>
        <taxon>Eucarida</taxon>
        <taxon>Decapoda</taxon>
        <taxon>Pleocyemata</taxon>
        <taxon>Brachyura</taxon>
        <taxon>Eubrachyura</taxon>
        <taxon>Portunoidea</taxon>
        <taxon>Portunidae</taxon>
        <taxon>Portuninae</taxon>
        <taxon>Portunus</taxon>
    </lineage>
</organism>
<accession>A0A5B7DAB7</accession>
<protein>
    <submittedName>
        <fullName evidence="1">Uncharacterized protein</fullName>
    </submittedName>
</protein>
<gene>
    <name evidence="1" type="ORF">E2C01_011140</name>
</gene>
<proteinExistence type="predicted"/>
<sequence>MGMLLVLSDFFLSGEVDKANHRPLRPVEVNVNKQPTAKMSSSSDDAEAVVALILVYWKSQQKRKYLWICAWLSRRERSVYHTLN</sequence>
<comment type="caution">
    <text evidence="1">The sequence shown here is derived from an EMBL/GenBank/DDBJ whole genome shotgun (WGS) entry which is preliminary data.</text>
</comment>
<dbReference type="AlphaFoldDB" id="A0A5B7DAB7"/>
<name>A0A5B7DAB7_PORTR</name>
<reference evidence="1 2" key="1">
    <citation type="submission" date="2019-05" db="EMBL/GenBank/DDBJ databases">
        <title>Another draft genome of Portunus trituberculatus and its Hox gene families provides insights of decapod evolution.</title>
        <authorList>
            <person name="Jeong J.-H."/>
            <person name="Song I."/>
            <person name="Kim S."/>
            <person name="Choi T."/>
            <person name="Kim D."/>
            <person name="Ryu S."/>
            <person name="Kim W."/>
        </authorList>
    </citation>
    <scope>NUCLEOTIDE SEQUENCE [LARGE SCALE GENOMIC DNA]</scope>
    <source>
        <tissue evidence="1">Muscle</tissue>
    </source>
</reference>
<dbReference type="EMBL" id="VSRR010000663">
    <property type="protein sequence ID" value="MPC18261.1"/>
    <property type="molecule type" value="Genomic_DNA"/>
</dbReference>
<keyword evidence="2" id="KW-1185">Reference proteome</keyword>
<evidence type="ECO:0000313" key="1">
    <source>
        <dbReference type="EMBL" id="MPC18261.1"/>
    </source>
</evidence>